<dbReference type="EMBL" id="AWWV01009188">
    <property type="protein sequence ID" value="OMO87646.1"/>
    <property type="molecule type" value="Genomic_DNA"/>
</dbReference>
<organism evidence="1 2">
    <name type="scientific">Corchorus capsularis</name>
    <name type="common">Jute</name>
    <dbReference type="NCBI Taxonomy" id="210143"/>
    <lineage>
        <taxon>Eukaryota</taxon>
        <taxon>Viridiplantae</taxon>
        <taxon>Streptophyta</taxon>
        <taxon>Embryophyta</taxon>
        <taxon>Tracheophyta</taxon>
        <taxon>Spermatophyta</taxon>
        <taxon>Magnoliopsida</taxon>
        <taxon>eudicotyledons</taxon>
        <taxon>Gunneridae</taxon>
        <taxon>Pentapetalae</taxon>
        <taxon>rosids</taxon>
        <taxon>malvids</taxon>
        <taxon>Malvales</taxon>
        <taxon>Malvaceae</taxon>
        <taxon>Grewioideae</taxon>
        <taxon>Apeibeae</taxon>
        <taxon>Corchorus</taxon>
    </lineage>
</organism>
<dbReference type="AlphaFoldDB" id="A0A1R3IYK2"/>
<gene>
    <name evidence="1" type="ORF">CCACVL1_08865</name>
</gene>
<keyword evidence="2" id="KW-1185">Reference proteome</keyword>
<sequence>MQHEIEIEIEEADSSPHLKPGYLKQLPDWLML</sequence>
<comment type="caution">
    <text evidence="1">The sequence shown here is derived from an EMBL/GenBank/DDBJ whole genome shotgun (WGS) entry which is preliminary data.</text>
</comment>
<protein>
    <submittedName>
        <fullName evidence="1">Uncharacterized protein</fullName>
    </submittedName>
</protein>
<proteinExistence type="predicted"/>
<accession>A0A1R3IYK2</accession>
<evidence type="ECO:0000313" key="2">
    <source>
        <dbReference type="Proteomes" id="UP000188268"/>
    </source>
</evidence>
<dbReference type="Proteomes" id="UP000188268">
    <property type="component" value="Unassembled WGS sequence"/>
</dbReference>
<name>A0A1R3IYK2_COCAP</name>
<dbReference type="Gramene" id="OMO87646">
    <property type="protein sequence ID" value="OMO87646"/>
    <property type="gene ID" value="CCACVL1_08865"/>
</dbReference>
<evidence type="ECO:0000313" key="1">
    <source>
        <dbReference type="EMBL" id="OMO87646.1"/>
    </source>
</evidence>
<reference evidence="1 2" key="1">
    <citation type="submission" date="2013-09" db="EMBL/GenBank/DDBJ databases">
        <title>Corchorus capsularis genome sequencing.</title>
        <authorList>
            <person name="Alam M."/>
            <person name="Haque M.S."/>
            <person name="Islam M.S."/>
            <person name="Emdad E.M."/>
            <person name="Islam M.M."/>
            <person name="Ahmed B."/>
            <person name="Halim A."/>
            <person name="Hossen Q.M.M."/>
            <person name="Hossain M.Z."/>
            <person name="Ahmed R."/>
            <person name="Khan M.M."/>
            <person name="Islam R."/>
            <person name="Rashid M.M."/>
            <person name="Khan S.A."/>
            <person name="Rahman M.S."/>
            <person name="Alam M."/>
        </authorList>
    </citation>
    <scope>NUCLEOTIDE SEQUENCE [LARGE SCALE GENOMIC DNA]</scope>
    <source>
        <strain evidence="2">cv. CVL-1</strain>
        <tissue evidence="1">Whole seedling</tissue>
    </source>
</reference>